<proteinExistence type="predicted"/>
<evidence type="ECO:0000313" key="2">
    <source>
        <dbReference type="Proteomes" id="UP000664940"/>
    </source>
</evidence>
<organism evidence="1 2">
    <name type="scientific">Phyllostomus discolor</name>
    <name type="common">pale spear-nosed bat</name>
    <dbReference type="NCBI Taxonomy" id="89673"/>
    <lineage>
        <taxon>Eukaryota</taxon>
        <taxon>Metazoa</taxon>
        <taxon>Chordata</taxon>
        <taxon>Craniata</taxon>
        <taxon>Vertebrata</taxon>
        <taxon>Euteleostomi</taxon>
        <taxon>Mammalia</taxon>
        <taxon>Eutheria</taxon>
        <taxon>Laurasiatheria</taxon>
        <taxon>Chiroptera</taxon>
        <taxon>Yangochiroptera</taxon>
        <taxon>Phyllostomidae</taxon>
        <taxon>Phyllostominae</taxon>
        <taxon>Phyllostomus</taxon>
    </lineage>
</organism>
<dbReference type="GO" id="GO:0043484">
    <property type="term" value="P:regulation of RNA splicing"/>
    <property type="evidence" value="ECO:0007669"/>
    <property type="project" value="TreeGrafter"/>
</dbReference>
<evidence type="ECO:0000313" key="1">
    <source>
        <dbReference type="EMBL" id="KAF6089919.1"/>
    </source>
</evidence>
<dbReference type="GO" id="GO:0016607">
    <property type="term" value="C:nuclear speck"/>
    <property type="evidence" value="ECO:0007669"/>
    <property type="project" value="TreeGrafter"/>
</dbReference>
<dbReference type="InterPro" id="IPR007797">
    <property type="entry name" value="AF4/FMR2"/>
</dbReference>
<dbReference type="EMBL" id="JABVXQ010000009">
    <property type="protein sequence ID" value="KAF6089919.1"/>
    <property type="molecule type" value="Genomic_DNA"/>
</dbReference>
<dbReference type="GO" id="GO:0002151">
    <property type="term" value="F:G-quadruplex RNA binding"/>
    <property type="evidence" value="ECO:0007669"/>
    <property type="project" value="TreeGrafter"/>
</dbReference>
<dbReference type="Pfam" id="PF05110">
    <property type="entry name" value="AF-4"/>
    <property type="match status" value="1"/>
</dbReference>
<dbReference type="Proteomes" id="UP000664940">
    <property type="component" value="Unassembled WGS sequence"/>
</dbReference>
<comment type="caution">
    <text evidence="1">The sequence shown here is derived from an EMBL/GenBank/DDBJ whole genome shotgun (WGS) entry which is preliminary data.</text>
</comment>
<gene>
    <name evidence="1" type="ORF">HJG60_000421</name>
</gene>
<dbReference type="AlphaFoldDB" id="A0A833Z9M4"/>
<protein>
    <submittedName>
        <fullName evidence="1">AF4/FMR2 family member 2</fullName>
    </submittedName>
</protein>
<dbReference type="Gene3D" id="6.10.250.2670">
    <property type="match status" value="1"/>
</dbReference>
<reference evidence="1 2" key="1">
    <citation type="journal article" date="2020" name="Nature">
        <title>Six reference-quality genomes reveal evolution of bat adaptations.</title>
        <authorList>
            <person name="Jebb D."/>
            <person name="Huang Z."/>
            <person name="Pippel M."/>
            <person name="Hughes G.M."/>
            <person name="Lavrichenko K."/>
            <person name="Devanna P."/>
            <person name="Winkler S."/>
            <person name="Jermiin L.S."/>
            <person name="Skirmuntt E.C."/>
            <person name="Katzourakis A."/>
            <person name="Burkitt-Gray L."/>
            <person name="Ray D.A."/>
            <person name="Sullivan K.A.M."/>
            <person name="Roscito J.G."/>
            <person name="Kirilenko B.M."/>
            <person name="Davalos L.M."/>
            <person name="Corthals A.P."/>
            <person name="Power M.L."/>
            <person name="Jones G."/>
            <person name="Ransome R.D."/>
            <person name="Dechmann D.K.N."/>
            <person name="Locatelli A.G."/>
            <person name="Puechmaille S.J."/>
            <person name="Fedrigo O."/>
            <person name="Jarvis E.D."/>
            <person name="Hiller M."/>
            <person name="Vernes S.C."/>
            <person name="Myers E.W."/>
            <person name="Teeling E.C."/>
        </authorList>
    </citation>
    <scope>NUCLEOTIDE SEQUENCE [LARGE SCALE GENOMIC DNA]</scope>
    <source>
        <strain evidence="1">Bat1K_MPI-CBG_1</strain>
    </source>
</reference>
<dbReference type="PANTHER" id="PTHR10528">
    <property type="entry name" value="AF4/FMR2 FAMILY MEMBER"/>
    <property type="match status" value="1"/>
</dbReference>
<name>A0A833Z9M4_9CHIR</name>
<dbReference type="PANTHER" id="PTHR10528:SF18">
    <property type="entry name" value="AF4_FMR2 FAMILY MEMBER 2"/>
    <property type="match status" value="1"/>
</dbReference>
<sequence length="426" mass="47548">MDLFDFFGDWDLEQQCHYEQDCSTLKKREWEQRNQEVQQEDDLFSSGFDLLGEPYKTNKGDALANRIQNTLGNYDEMKDLLTNHSNQNHLVGIPKNYVSQASINKNRPSIFTEQKNQMIPPYQDNTHPPAPMPPPSVVILNSTLMHNRKSKPDWPQGSHNTSILLATQAGSQSNKMQPSSQDQPQARMEDFFVYPAEQPQVGTVEESNPSAKEDSSLKCSAGDTFKEIFQSNSPEESKFSVQAPGSPLVASSLLAPSSGLSVQNFQPGLYCKISMGQQKSTACVRPMDGQDQTPDISPSLEPSIEFDNSFGNLSFGSLLDGKPSTTISKTKLPKFTLLQTSEVSLPSDPSFVEEIMQESQHLTPGFTLQKWSDTTRKASTKMLEDDLKLNSDEDDLVPMKILTTQCIATEFYQAVEKAKPKNNPMK</sequence>
<accession>A0A833Z9M4</accession>